<proteinExistence type="predicted"/>
<evidence type="ECO:0000313" key="1">
    <source>
        <dbReference type="EnsemblPlants" id="AET1Gv20624600.1"/>
    </source>
</evidence>
<dbReference type="Proteomes" id="UP000015105">
    <property type="component" value="Chromosome 1D"/>
</dbReference>
<dbReference type="Gramene" id="AET1Gv20624600.1">
    <property type="protein sequence ID" value="AET1Gv20624600.1"/>
    <property type="gene ID" value="AET1Gv20624600"/>
</dbReference>
<accession>A0A452Z3V3</accession>
<dbReference type="AlphaFoldDB" id="A0A452Z3V3"/>
<protein>
    <submittedName>
        <fullName evidence="1">Uncharacterized protein</fullName>
    </submittedName>
</protein>
<evidence type="ECO:0000313" key="2">
    <source>
        <dbReference type="Proteomes" id="UP000015105"/>
    </source>
</evidence>
<reference evidence="1" key="3">
    <citation type="journal article" date="2017" name="Nature">
        <title>Genome sequence of the progenitor of the wheat D genome Aegilops tauschii.</title>
        <authorList>
            <person name="Luo M.C."/>
            <person name="Gu Y.Q."/>
            <person name="Puiu D."/>
            <person name="Wang H."/>
            <person name="Twardziok S.O."/>
            <person name="Deal K.R."/>
            <person name="Huo N."/>
            <person name="Zhu T."/>
            <person name="Wang L."/>
            <person name="Wang Y."/>
            <person name="McGuire P.E."/>
            <person name="Liu S."/>
            <person name="Long H."/>
            <person name="Ramasamy R.K."/>
            <person name="Rodriguez J.C."/>
            <person name="Van S.L."/>
            <person name="Yuan L."/>
            <person name="Wang Z."/>
            <person name="Xia Z."/>
            <person name="Xiao L."/>
            <person name="Anderson O.D."/>
            <person name="Ouyang S."/>
            <person name="Liang Y."/>
            <person name="Zimin A.V."/>
            <person name="Pertea G."/>
            <person name="Qi P."/>
            <person name="Bennetzen J.L."/>
            <person name="Dai X."/>
            <person name="Dawson M.W."/>
            <person name="Muller H.G."/>
            <person name="Kugler K."/>
            <person name="Rivarola-Duarte L."/>
            <person name="Spannagl M."/>
            <person name="Mayer K.F.X."/>
            <person name="Lu F.H."/>
            <person name="Bevan M.W."/>
            <person name="Leroy P."/>
            <person name="Li P."/>
            <person name="You F.M."/>
            <person name="Sun Q."/>
            <person name="Liu Z."/>
            <person name="Lyons E."/>
            <person name="Wicker T."/>
            <person name="Salzberg S.L."/>
            <person name="Devos K.M."/>
            <person name="Dvorak J."/>
        </authorList>
    </citation>
    <scope>NUCLEOTIDE SEQUENCE [LARGE SCALE GENOMIC DNA]</scope>
    <source>
        <strain evidence="1">cv. AL8/78</strain>
    </source>
</reference>
<dbReference type="EnsemblPlants" id="AET1Gv20624600.1">
    <property type="protein sequence ID" value="AET1Gv20624600.1"/>
    <property type="gene ID" value="AET1Gv20624600"/>
</dbReference>
<reference evidence="1" key="5">
    <citation type="journal article" date="2021" name="G3 (Bethesda)">
        <title>Aegilops tauschii genome assembly Aet v5.0 features greater sequence contiguity and improved annotation.</title>
        <authorList>
            <person name="Wang L."/>
            <person name="Zhu T."/>
            <person name="Rodriguez J.C."/>
            <person name="Deal K.R."/>
            <person name="Dubcovsky J."/>
            <person name="McGuire P.E."/>
            <person name="Lux T."/>
            <person name="Spannagl M."/>
            <person name="Mayer K.F.X."/>
            <person name="Baldrich P."/>
            <person name="Meyers B.C."/>
            <person name="Huo N."/>
            <person name="Gu Y.Q."/>
            <person name="Zhou H."/>
            <person name="Devos K.M."/>
            <person name="Bennetzen J.L."/>
            <person name="Unver T."/>
            <person name="Budak H."/>
            <person name="Gulick P.J."/>
            <person name="Galiba G."/>
            <person name="Kalapos B."/>
            <person name="Nelson D.R."/>
            <person name="Li P."/>
            <person name="You F.M."/>
            <person name="Luo M.C."/>
            <person name="Dvorak J."/>
        </authorList>
    </citation>
    <scope>NUCLEOTIDE SEQUENCE [LARGE SCALE GENOMIC DNA]</scope>
    <source>
        <strain evidence="1">cv. AL8/78</strain>
    </source>
</reference>
<reference evidence="2" key="2">
    <citation type="journal article" date="2017" name="Nat. Plants">
        <title>The Aegilops tauschii genome reveals multiple impacts of transposons.</title>
        <authorList>
            <person name="Zhao G."/>
            <person name="Zou C."/>
            <person name="Li K."/>
            <person name="Wang K."/>
            <person name="Li T."/>
            <person name="Gao L."/>
            <person name="Zhang X."/>
            <person name="Wang H."/>
            <person name="Yang Z."/>
            <person name="Liu X."/>
            <person name="Jiang W."/>
            <person name="Mao L."/>
            <person name="Kong X."/>
            <person name="Jiao Y."/>
            <person name="Jia J."/>
        </authorList>
    </citation>
    <scope>NUCLEOTIDE SEQUENCE [LARGE SCALE GENOMIC DNA]</scope>
    <source>
        <strain evidence="2">cv. AL8/78</strain>
    </source>
</reference>
<reference evidence="2" key="1">
    <citation type="journal article" date="2014" name="Science">
        <title>Ancient hybridizations among the ancestral genomes of bread wheat.</title>
        <authorList>
            <consortium name="International Wheat Genome Sequencing Consortium,"/>
            <person name="Marcussen T."/>
            <person name="Sandve S.R."/>
            <person name="Heier L."/>
            <person name="Spannagl M."/>
            <person name="Pfeifer M."/>
            <person name="Jakobsen K.S."/>
            <person name="Wulff B.B."/>
            <person name="Steuernagel B."/>
            <person name="Mayer K.F."/>
            <person name="Olsen O.A."/>
        </authorList>
    </citation>
    <scope>NUCLEOTIDE SEQUENCE [LARGE SCALE GENOMIC DNA]</scope>
    <source>
        <strain evidence="2">cv. AL8/78</strain>
    </source>
</reference>
<reference evidence="1" key="4">
    <citation type="submission" date="2019-03" db="UniProtKB">
        <authorList>
            <consortium name="EnsemblPlants"/>
        </authorList>
    </citation>
    <scope>IDENTIFICATION</scope>
</reference>
<name>A0A452Z3V3_AEGTS</name>
<keyword evidence="2" id="KW-1185">Reference proteome</keyword>
<organism evidence="1 2">
    <name type="scientific">Aegilops tauschii subsp. strangulata</name>
    <name type="common">Goatgrass</name>
    <dbReference type="NCBI Taxonomy" id="200361"/>
    <lineage>
        <taxon>Eukaryota</taxon>
        <taxon>Viridiplantae</taxon>
        <taxon>Streptophyta</taxon>
        <taxon>Embryophyta</taxon>
        <taxon>Tracheophyta</taxon>
        <taxon>Spermatophyta</taxon>
        <taxon>Magnoliopsida</taxon>
        <taxon>Liliopsida</taxon>
        <taxon>Poales</taxon>
        <taxon>Poaceae</taxon>
        <taxon>BOP clade</taxon>
        <taxon>Pooideae</taxon>
        <taxon>Triticodae</taxon>
        <taxon>Triticeae</taxon>
        <taxon>Triticinae</taxon>
        <taxon>Aegilops</taxon>
    </lineage>
</organism>
<sequence length="41" mass="4814">MVSTLAWKRQKNHVHQSIKETSNTYLTIGNLHMIGSYWIPE</sequence>